<dbReference type="AlphaFoldDB" id="A0A5B7HRY9"/>
<dbReference type="Proteomes" id="UP000324222">
    <property type="component" value="Unassembled WGS sequence"/>
</dbReference>
<dbReference type="EMBL" id="VSRR010033955">
    <property type="protein sequence ID" value="MPC72007.1"/>
    <property type="molecule type" value="Genomic_DNA"/>
</dbReference>
<gene>
    <name evidence="2" type="ORF">E2C01_066299</name>
</gene>
<name>A0A5B7HRY9_PORTR</name>
<comment type="caution">
    <text evidence="2">The sequence shown here is derived from an EMBL/GenBank/DDBJ whole genome shotgun (WGS) entry which is preliminary data.</text>
</comment>
<keyword evidence="3" id="KW-1185">Reference proteome</keyword>
<reference evidence="2 3" key="1">
    <citation type="submission" date="2019-05" db="EMBL/GenBank/DDBJ databases">
        <title>Another draft genome of Portunus trituberculatus and its Hox gene families provides insights of decapod evolution.</title>
        <authorList>
            <person name="Jeong J.-H."/>
            <person name="Song I."/>
            <person name="Kim S."/>
            <person name="Choi T."/>
            <person name="Kim D."/>
            <person name="Ryu S."/>
            <person name="Kim W."/>
        </authorList>
    </citation>
    <scope>NUCLEOTIDE SEQUENCE [LARGE SCALE GENOMIC DNA]</scope>
    <source>
        <tissue evidence="2">Muscle</tissue>
    </source>
</reference>
<evidence type="ECO:0000313" key="2">
    <source>
        <dbReference type="EMBL" id="MPC72007.1"/>
    </source>
</evidence>
<accession>A0A5B7HRY9</accession>
<feature type="region of interest" description="Disordered" evidence="1">
    <location>
        <begin position="1"/>
        <end position="30"/>
    </location>
</feature>
<evidence type="ECO:0000256" key="1">
    <source>
        <dbReference type="SAM" id="MobiDB-lite"/>
    </source>
</evidence>
<feature type="compositionally biased region" description="Polar residues" evidence="1">
    <location>
        <begin position="1"/>
        <end position="14"/>
    </location>
</feature>
<sequence>MTLSIKQQQSSIPHHSTLRRSKHTREGFWEHSSSVHLASCASKAAHTAPVEGPSPQARRIKFQANRFAGH</sequence>
<proteinExistence type="predicted"/>
<protein>
    <submittedName>
        <fullName evidence="2">Uncharacterized protein</fullName>
    </submittedName>
</protein>
<evidence type="ECO:0000313" key="3">
    <source>
        <dbReference type="Proteomes" id="UP000324222"/>
    </source>
</evidence>
<organism evidence="2 3">
    <name type="scientific">Portunus trituberculatus</name>
    <name type="common">Swimming crab</name>
    <name type="synonym">Neptunus trituberculatus</name>
    <dbReference type="NCBI Taxonomy" id="210409"/>
    <lineage>
        <taxon>Eukaryota</taxon>
        <taxon>Metazoa</taxon>
        <taxon>Ecdysozoa</taxon>
        <taxon>Arthropoda</taxon>
        <taxon>Crustacea</taxon>
        <taxon>Multicrustacea</taxon>
        <taxon>Malacostraca</taxon>
        <taxon>Eumalacostraca</taxon>
        <taxon>Eucarida</taxon>
        <taxon>Decapoda</taxon>
        <taxon>Pleocyemata</taxon>
        <taxon>Brachyura</taxon>
        <taxon>Eubrachyura</taxon>
        <taxon>Portunoidea</taxon>
        <taxon>Portunidae</taxon>
        <taxon>Portuninae</taxon>
        <taxon>Portunus</taxon>
    </lineage>
</organism>